<sequence length="251" mass="26643">MISPRFVLALLGLLILLPVAIAAVLHQAKATGEDWSRADRSSIGHLPPAAGHPAAVVRVFAAPAVRWRGIVAVHSWIVFKPEGAASYTRYDYTAWGDPVRMNGFTSDGRWFGGTPDIVFATDGAAAAAMIPRMQNAIDTYAWRQLGDYRAWPGPNSNTFVAAILDAVPEAGAVLPPNAIGKDYPYDGRWLRATASGTGLRLSLGGYVGLTLAWVEGLEINLLGAVIGVDIRRPAIKLPGLGRLGVPVQASP</sequence>
<dbReference type="Proteomes" id="UP001196068">
    <property type="component" value="Unassembled WGS sequence"/>
</dbReference>
<keyword evidence="2" id="KW-1185">Reference proteome</keyword>
<reference evidence="1" key="2">
    <citation type="journal article" date="2021" name="Syst. Appl. Microbiol.">
        <title>Roseomonas hellenica sp. nov., isolated from roots of wild-growing Alkanna tinctoria.</title>
        <authorList>
            <person name="Rat A."/>
            <person name="Naranjo H.D."/>
            <person name="Lebbe L."/>
            <person name="Cnockaert M."/>
            <person name="Krigas N."/>
            <person name="Grigoriadou K."/>
            <person name="Maloupa E."/>
            <person name="Willems A."/>
        </authorList>
    </citation>
    <scope>NUCLEOTIDE SEQUENCE</scope>
    <source>
        <strain evidence="1">LMG 28251</strain>
    </source>
</reference>
<dbReference type="EMBL" id="JAAEDH010000010">
    <property type="protein sequence ID" value="MBR0655483.1"/>
    <property type="molecule type" value="Genomic_DNA"/>
</dbReference>
<dbReference type="RefSeq" id="WP_211874320.1">
    <property type="nucleotide sequence ID" value="NZ_JAAEDH010000010.1"/>
</dbReference>
<name>A0AAF1KP70_9PROT</name>
<dbReference type="AlphaFoldDB" id="A0AAF1KP70"/>
<reference evidence="1" key="1">
    <citation type="submission" date="2020-01" db="EMBL/GenBank/DDBJ databases">
        <authorList>
            <person name="Rat A."/>
        </authorList>
    </citation>
    <scope>NUCLEOTIDE SEQUENCE</scope>
    <source>
        <strain evidence="1">LMG 28251</strain>
    </source>
</reference>
<evidence type="ECO:0000313" key="1">
    <source>
        <dbReference type="EMBL" id="MBR0655483.1"/>
    </source>
</evidence>
<proteinExistence type="predicted"/>
<protein>
    <submittedName>
        <fullName evidence="1">DUF3750 domain-containing protein</fullName>
    </submittedName>
</protein>
<evidence type="ECO:0000313" key="2">
    <source>
        <dbReference type="Proteomes" id="UP001196068"/>
    </source>
</evidence>
<dbReference type="InterPro" id="IPR022224">
    <property type="entry name" value="DUF3750"/>
</dbReference>
<comment type="caution">
    <text evidence="1">The sequence shown here is derived from an EMBL/GenBank/DDBJ whole genome shotgun (WGS) entry which is preliminary data.</text>
</comment>
<accession>A0AAF1KP70</accession>
<gene>
    <name evidence="1" type="ORF">GXW79_10345</name>
</gene>
<organism evidence="1 2">
    <name type="scientific">Plastoroseomonas arctica</name>
    <dbReference type="NCBI Taxonomy" id="1509237"/>
    <lineage>
        <taxon>Bacteria</taxon>
        <taxon>Pseudomonadati</taxon>
        <taxon>Pseudomonadota</taxon>
        <taxon>Alphaproteobacteria</taxon>
        <taxon>Acetobacterales</taxon>
        <taxon>Acetobacteraceae</taxon>
        <taxon>Plastoroseomonas</taxon>
    </lineage>
</organism>
<dbReference type="Pfam" id="PF12570">
    <property type="entry name" value="DUF3750"/>
    <property type="match status" value="1"/>
</dbReference>